<accession>A0A5C5Y1Z6</accession>
<dbReference type="AlphaFoldDB" id="A0A5C5Y1Z6"/>
<evidence type="ECO:0000313" key="1">
    <source>
        <dbReference type="EMBL" id="TWT69190.1"/>
    </source>
</evidence>
<name>A0A5C5Y1Z6_9PLAN</name>
<gene>
    <name evidence="1" type="ORF">Pan14r_14750</name>
</gene>
<evidence type="ECO:0000313" key="2">
    <source>
        <dbReference type="Proteomes" id="UP000317238"/>
    </source>
</evidence>
<keyword evidence="2" id="KW-1185">Reference proteome</keyword>
<proteinExistence type="predicted"/>
<organism evidence="1 2">
    <name type="scientific">Crateriforma conspicua</name>
    <dbReference type="NCBI Taxonomy" id="2527996"/>
    <lineage>
        <taxon>Bacteria</taxon>
        <taxon>Pseudomonadati</taxon>
        <taxon>Planctomycetota</taxon>
        <taxon>Planctomycetia</taxon>
        <taxon>Planctomycetales</taxon>
        <taxon>Planctomycetaceae</taxon>
        <taxon>Crateriforma</taxon>
    </lineage>
</organism>
<dbReference type="RefSeq" id="WP_145298748.1">
    <property type="nucleotide sequence ID" value="NZ_CP036319.1"/>
</dbReference>
<comment type="caution">
    <text evidence="1">The sequence shown here is derived from an EMBL/GenBank/DDBJ whole genome shotgun (WGS) entry which is preliminary data.</text>
</comment>
<reference evidence="1 2" key="1">
    <citation type="submission" date="2019-02" db="EMBL/GenBank/DDBJ databases">
        <title>Deep-cultivation of Planctomycetes and their phenomic and genomic characterization uncovers novel biology.</title>
        <authorList>
            <person name="Wiegand S."/>
            <person name="Jogler M."/>
            <person name="Boedeker C."/>
            <person name="Pinto D."/>
            <person name="Vollmers J."/>
            <person name="Rivas-Marin E."/>
            <person name="Kohn T."/>
            <person name="Peeters S.H."/>
            <person name="Heuer A."/>
            <person name="Rast P."/>
            <person name="Oberbeckmann S."/>
            <person name="Bunk B."/>
            <person name="Jeske O."/>
            <person name="Meyerdierks A."/>
            <person name="Storesund J.E."/>
            <person name="Kallscheuer N."/>
            <person name="Luecker S."/>
            <person name="Lage O.M."/>
            <person name="Pohl T."/>
            <person name="Merkel B.J."/>
            <person name="Hornburger P."/>
            <person name="Mueller R.-W."/>
            <person name="Bruemmer F."/>
            <person name="Labrenz M."/>
            <person name="Spormann A.M."/>
            <person name="Op Den Camp H."/>
            <person name="Overmann J."/>
            <person name="Amann R."/>
            <person name="Jetten M.S.M."/>
            <person name="Mascher T."/>
            <person name="Medema M.H."/>
            <person name="Devos D.P."/>
            <person name="Kaster A.-K."/>
            <person name="Ovreas L."/>
            <person name="Rohde M."/>
            <person name="Galperin M.Y."/>
            <person name="Jogler C."/>
        </authorList>
    </citation>
    <scope>NUCLEOTIDE SEQUENCE [LARGE SCALE GENOMIC DNA]</scope>
    <source>
        <strain evidence="1 2">Pan14r</strain>
    </source>
</reference>
<dbReference type="EMBL" id="SJPL01000001">
    <property type="protein sequence ID" value="TWT69190.1"/>
    <property type="molecule type" value="Genomic_DNA"/>
</dbReference>
<protein>
    <submittedName>
        <fullName evidence="1">Uncharacterized protein</fullName>
    </submittedName>
</protein>
<dbReference type="Proteomes" id="UP000317238">
    <property type="component" value="Unassembled WGS sequence"/>
</dbReference>
<sequence length="316" mass="36458">MYWKNVFLAVVALGHATTAVSEMPSKDKAVVAALLSREADYLRQFESGAWEMVFRSEYVNELSRARVHGVATWCEEQLRIDYNWKRVKIADTGGEQSTSRRGTMLKSGKTLVDYYRDRDLAFRSIEGAKQSSQELKVLPKENWFMYAFEFPYSDLWTDNGKWNFAHRSLSTTNVDGQIRIAISHSEEGTNVSASFLKGEMPLVSSVEHRLRGNLRYATTLTWDESEKLLYPSLIEEKRYDRQGLPWRTWKIEVESLKQINSSLLRGQHFTERGIGITSKTRTTTYRKNQRPVTKAGTKDLDLQKAIETLRNSDFSK</sequence>